<feature type="chain" id="PRO_5020237202" description="DUF3558 domain-containing protein" evidence="1">
    <location>
        <begin position="21"/>
        <end position="211"/>
    </location>
</feature>
<dbReference type="EMBL" id="PECH01000008">
    <property type="protein sequence ID" value="TDZ79641.1"/>
    <property type="molecule type" value="Genomic_DNA"/>
</dbReference>
<name>A0A4R8RYK3_9MYCO</name>
<dbReference type="AlphaFoldDB" id="A0A4R8RYK3"/>
<reference evidence="2 3" key="1">
    <citation type="journal article" date="2019" name="Sci. Rep.">
        <title>Extended insight into the Mycobacterium chelonae-abscessus complex through whole genome sequencing of Mycobacterium salmoniphilum outbreak and Mycobacterium salmoniphilum-like strains.</title>
        <authorList>
            <person name="Behra P.R.K."/>
            <person name="Das S."/>
            <person name="Pettersson B.M.F."/>
            <person name="Shirreff L."/>
            <person name="DuCote T."/>
            <person name="Jacobsson K.G."/>
            <person name="Ennis D.G."/>
            <person name="Kirsebom L.A."/>
        </authorList>
    </citation>
    <scope>NUCLEOTIDE SEQUENCE [LARGE SCALE GENOMIC DNA]</scope>
    <source>
        <strain evidence="2 3">DE 4585</strain>
    </source>
</reference>
<gene>
    <name evidence="2" type="ORF">DE4585_03389</name>
</gene>
<evidence type="ECO:0000313" key="2">
    <source>
        <dbReference type="EMBL" id="TDZ79641.1"/>
    </source>
</evidence>
<sequence precursor="true">MYRRAVVIAVSALLLLTACASSKHETRTTSTAAAKAPFSCDSTPTAAAGQVAVADLQVALSVPEGYIVRYAPARPTPHSCWILPGGDSTEWSSHLNVSAIDAEYHPEWLDQNNTAIVEILVAQIKQGEWFGPPRVQREQWDGPNYPGASALVEQTGPYGIARHYFAVVGANENRWLVTTSNTFSPRGEGHLGWDYTSEAFAIARSLAPIHR</sequence>
<evidence type="ECO:0000256" key="1">
    <source>
        <dbReference type="SAM" id="SignalP"/>
    </source>
</evidence>
<keyword evidence="1" id="KW-0732">Signal</keyword>
<evidence type="ECO:0008006" key="4">
    <source>
        <dbReference type="Google" id="ProtNLM"/>
    </source>
</evidence>
<feature type="signal peptide" evidence="1">
    <location>
        <begin position="1"/>
        <end position="20"/>
    </location>
</feature>
<proteinExistence type="predicted"/>
<dbReference type="PROSITE" id="PS51257">
    <property type="entry name" value="PROKAR_LIPOPROTEIN"/>
    <property type="match status" value="1"/>
</dbReference>
<protein>
    <recommendedName>
        <fullName evidence="4">DUF3558 domain-containing protein</fullName>
    </recommendedName>
</protein>
<evidence type="ECO:0000313" key="3">
    <source>
        <dbReference type="Proteomes" id="UP000295117"/>
    </source>
</evidence>
<accession>A0A4R8RYK3</accession>
<organism evidence="2 3">
    <name type="scientific">Mycobacteroides salmoniphilum</name>
    <dbReference type="NCBI Taxonomy" id="404941"/>
    <lineage>
        <taxon>Bacteria</taxon>
        <taxon>Bacillati</taxon>
        <taxon>Actinomycetota</taxon>
        <taxon>Actinomycetes</taxon>
        <taxon>Mycobacteriales</taxon>
        <taxon>Mycobacteriaceae</taxon>
        <taxon>Mycobacteroides</taxon>
    </lineage>
</organism>
<comment type="caution">
    <text evidence="2">The sequence shown here is derived from an EMBL/GenBank/DDBJ whole genome shotgun (WGS) entry which is preliminary data.</text>
</comment>
<dbReference type="Proteomes" id="UP000295117">
    <property type="component" value="Unassembled WGS sequence"/>
</dbReference>